<dbReference type="eggNOG" id="COG2823">
    <property type="taxonomic scope" value="Bacteria"/>
</dbReference>
<keyword evidence="9" id="KW-1185">Reference proteome</keyword>
<dbReference type="AlphaFoldDB" id="H8GPQ1"/>
<feature type="domain" description="BON" evidence="7">
    <location>
        <begin position="39"/>
        <end position="107"/>
    </location>
</feature>
<keyword evidence="8" id="KW-0449">Lipoprotein</keyword>
<reference evidence="8 9" key="1">
    <citation type="journal article" date="2013" name="Genome Announc.">
        <title>Genome Sequence of the Obligate Gammaproteobacterial Methanotroph Methylomicrobium album Strain BG8.</title>
        <authorList>
            <person name="Kits K.D."/>
            <person name="Kalyuzhnaya M.G."/>
            <person name="Klotz M.G."/>
            <person name="Jetten M.S."/>
            <person name="Op den Camp H.J."/>
            <person name="Vuilleumier S."/>
            <person name="Bringel F."/>
            <person name="Dispirito A.A."/>
            <person name="Murrell J.C."/>
            <person name="Bruce D."/>
            <person name="Cheng J.F."/>
            <person name="Copeland A."/>
            <person name="Goodwin L."/>
            <person name="Hauser L."/>
            <person name="Lajus A."/>
            <person name="Land M.L."/>
            <person name="Lapidus A."/>
            <person name="Lucas S."/>
            <person name="Medigue C."/>
            <person name="Pitluck S."/>
            <person name="Woyke T."/>
            <person name="Zeytun A."/>
            <person name="Stein L.Y."/>
        </authorList>
    </citation>
    <scope>NUCLEOTIDE SEQUENCE [LARGE SCALE GENOMIC DNA]</scope>
    <source>
        <strain evidence="8 9">BG8</strain>
    </source>
</reference>
<comment type="subcellular location">
    <subcellularLocation>
        <location evidence="1">Periplasm</location>
    </subcellularLocation>
</comment>
<keyword evidence="4" id="KW-0574">Periplasm</keyword>
<dbReference type="Gene3D" id="3.30.1340.30">
    <property type="match status" value="1"/>
</dbReference>
<evidence type="ECO:0000256" key="4">
    <source>
        <dbReference type="ARBA" id="ARBA00022764"/>
    </source>
</evidence>
<dbReference type="InterPro" id="IPR051686">
    <property type="entry name" value="Lipoprotein_DolP"/>
</dbReference>
<dbReference type="SMART" id="SM00749">
    <property type="entry name" value="BON"/>
    <property type="match status" value="1"/>
</dbReference>
<gene>
    <name evidence="8" type="ORF">Metal_0674</name>
</gene>
<proteinExistence type="predicted"/>
<dbReference type="EMBL" id="CM001475">
    <property type="protein sequence ID" value="EIC28513.1"/>
    <property type="molecule type" value="Genomic_DNA"/>
</dbReference>
<evidence type="ECO:0000256" key="2">
    <source>
        <dbReference type="ARBA" id="ARBA00022729"/>
    </source>
</evidence>
<dbReference type="PANTHER" id="PTHR34606">
    <property type="entry name" value="BON DOMAIN-CONTAINING PROTEIN"/>
    <property type="match status" value="1"/>
</dbReference>
<dbReference type="PANTHER" id="PTHR34606:SF16">
    <property type="entry name" value="BON DOMAIN-CONTAINING PROTEIN"/>
    <property type="match status" value="1"/>
</dbReference>
<evidence type="ECO:0000256" key="1">
    <source>
        <dbReference type="ARBA" id="ARBA00004418"/>
    </source>
</evidence>
<dbReference type="Proteomes" id="UP000005090">
    <property type="component" value="Chromosome"/>
</dbReference>
<dbReference type="FunFam" id="3.30.1340.30:FF:000001">
    <property type="entry name" value="Molecular chaperone OsmY"/>
    <property type="match status" value="1"/>
</dbReference>
<evidence type="ECO:0000313" key="9">
    <source>
        <dbReference type="Proteomes" id="UP000005090"/>
    </source>
</evidence>
<evidence type="ECO:0000256" key="6">
    <source>
        <dbReference type="SAM" id="SignalP"/>
    </source>
</evidence>
<evidence type="ECO:0000313" key="8">
    <source>
        <dbReference type="EMBL" id="EIC28513.1"/>
    </source>
</evidence>
<evidence type="ECO:0000256" key="3">
    <source>
        <dbReference type="ARBA" id="ARBA00022737"/>
    </source>
</evidence>
<dbReference type="STRING" id="686340.Metal_0674"/>
<feature type="chain" id="PRO_5003612378" description="Osmotically-inducible protein Y" evidence="6">
    <location>
        <begin position="24"/>
        <end position="110"/>
    </location>
</feature>
<accession>H8GPQ1</accession>
<dbReference type="Pfam" id="PF04972">
    <property type="entry name" value="BON"/>
    <property type="match status" value="1"/>
</dbReference>
<organism evidence="8 9">
    <name type="scientific">Methylomicrobium album BG8</name>
    <dbReference type="NCBI Taxonomy" id="686340"/>
    <lineage>
        <taxon>Bacteria</taxon>
        <taxon>Pseudomonadati</taxon>
        <taxon>Pseudomonadota</taxon>
        <taxon>Gammaproteobacteria</taxon>
        <taxon>Methylococcales</taxon>
        <taxon>Methylococcaceae</taxon>
        <taxon>Methylomicrobium</taxon>
    </lineage>
</organism>
<dbReference type="GO" id="GO:0042597">
    <property type="term" value="C:periplasmic space"/>
    <property type="evidence" value="ECO:0007669"/>
    <property type="project" value="UniProtKB-SubCell"/>
</dbReference>
<keyword evidence="2 6" id="KW-0732">Signal</keyword>
<dbReference type="PROSITE" id="PS51257">
    <property type="entry name" value="PROKAR_LIPOPROTEIN"/>
    <property type="match status" value="1"/>
</dbReference>
<evidence type="ECO:0000256" key="5">
    <source>
        <dbReference type="ARBA" id="ARBA00070588"/>
    </source>
</evidence>
<keyword evidence="3" id="KW-0677">Repeat</keyword>
<dbReference type="InterPro" id="IPR014004">
    <property type="entry name" value="Transpt-assoc_nodulatn_dom_bac"/>
</dbReference>
<dbReference type="HOGENOM" id="CLU_098552_3_0_6"/>
<evidence type="ECO:0000259" key="7">
    <source>
        <dbReference type="PROSITE" id="PS50914"/>
    </source>
</evidence>
<name>H8GPQ1_METAL</name>
<sequence>MKSVKYYPVWFLVLVLTSLSGCASDGDRSARESAGAYLDDSMITTKVKTAIFNEPGLDSAEISVETYRGNVQLSGFVESQEDIERAVRVARQVEGVKSVKNDMRLKSRAR</sequence>
<protein>
    <recommendedName>
        <fullName evidence="5">Osmotically-inducible protein Y</fullName>
    </recommendedName>
</protein>
<feature type="signal peptide" evidence="6">
    <location>
        <begin position="1"/>
        <end position="23"/>
    </location>
</feature>
<dbReference type="PROSITE" id="PS50914">
    <property type="entry name" value="BON"/>
    <property type="match status" value="1"/>
</dbReference>
<dbReference type="InterPro" id="IPR007055">
    <property type="entry name" value="BON_dom"/>
</dbReference>
<dbReference type="RefSeq" id="WP_005369609.1">
    <property type="nucleotide sequence ID" value="NZ_CM001475.1"/>
</dbReference>